<evidence type="ECO:0000256" key="1">
    <source>
        <dbReference type="ARBA" id="ARBA00008056"/>
    </source>
</evidence>
<dbReference type="InterPro" id="IPR026992">
    <property type="entry name" value="DIOX_N"/>
</dbReference>
<evidence type="ECO:0000256" key="4">
    <source>
        <dbReference type="RuleBase" id="RU003682"/>
    </source>
</evidence>
<dbReference type="EC" id="1.14.11.32" evidence="6"/>
<dbReference type="PANTHER" id="PTHR47991">
    <property type="entry name" value="OXOGLUTARATE/IRON-DEPENDENT DIOXYGENASE"/>
    <property type="match status" value="1"/>
</dbReference>
<proteinExistence type="inferred from homology"/>
<reference evidence="6" key="1">
    <citation type="journal article" date="2013" name="J. Plant Res.">
        <title>Effect of fungi and light on seed germination of three Opuntia species from semiarid lands of central Mexico.</title>
        <authorList>
            <person name="Delgado-Sanchez P."/>
            <person name="Jimenez-Bremont J.F."/>
            <person name="Guerrero-Gonzalez Mde L."/>
            <person name="Flores J."/>
        </authorList>
    </citation>
    <scope>NUCLEOTIDE SEQUENCE</scope>
    <source>
        <tissue evidence="6">Cladode</tissue>
    </source>
</reference>
<keyword evidence="3 4" id="KW-0408">Iron</keyword>
<dbReference type="SUPFAM" id="SSF51197">
    <property type="entry name" value="Clavaminate synthase-like"/>
    <property type="match status" value="1"/>
</dbReference>
<evidence type="ECO:0000259" key="5">
    <source>
        <dbReference type="PROSITE" id="PS51471"/>
    </source>
</evidence>
<name>A0A7C9AXV4_OPUST</name>
<dbReference type="GO" id="GO:0008168">
    <property type="term" value="F:methyltransferase activity"/>
    <property type="evidence" value="ECO:0007669"/>
    <property type="project" value="UniProtKB-KW"/>
</dbReference>
<evidence type="ECO:0000256" key="3">
    <source>
        <dbReference type="ARBA" id="ARBA00023004"/>
    </source>
</evidence>
<dbReference type="InterPro" id="IPR005123">
    <property type="entry name" value="Oxoglu/Fe-dep_dioxygenase_dom"/>
</dbReference>
<feature type="domain" description="Fe2OG dioxygenase" evidence="5">
    <location>
        <begin position="210"/>
        <end position="311"/>
    </location>
</feature>
<organism evidence="6">
    <name type="scientific">Opuntia streptacantha</name>
    <name type="common">Prickly pear cactus</name>
    <name type="synonym">Opuntia cardona</name>
    <dbReference type="NCBI Taxonomy" id="393608"/>
    <lineage>
        <taxon>Eukaryota</taxon>
        <taxon>Viridiplantae</taxon>
        <taxon>Streptophyta</taxon>
        <taxon>Embryophyta</taxon>
        <taxon>Tracheophyta</taxon>
        <taxon>Spermatophyta</taxon>
        <taxon>Magnoliopsida</taxon>
        <taxon>eudicotyledons</taxon>
        <taxon>Gunneridae</taxon>
        <taxon>Pentapetalae</taxon>
        <taxon>Caryophyllales</taxon>
        <taxon>Cactineae</taxon>
        <taxon>Cactaceae</taxon>
        <taxon>Opuntioideae</taxon>
        <taxon>Opuntia</taxon>
    </lineage>
</organism>
<reference evidence="6" key="2">
    <citation type="submission" date="2020-07" db="EMBL/GenBank/DDBJ databases">
        <authorList>
            <person name="Vera ALvarez R."/>
            <person name="Arias-Moreno D.M."/>
            <person name="Jimenez-Jacinto V."/>
            <person name="Jimenez-Bremont J.F."/>
            <person name="Swaminathan K."/>
            <person name="Moose S.P."/>
            <person name="Guerrero-Gonzalez M.L."/>
            <person name="Marino-Ramirez L."/>
            <person name="Landsman D."/>
            <person name="Rodriguez-Kessler M."/>
            <person name="Delgado-Sanchez P."/>
        </authorList>
    </citation>
    <scope>NUCLEOTIDE SEQUENCE</scope>
    <source>
        <tissue evidence="6">Cladode</tissue>
    </source>
</reference>
<comment type="similarity">
    <text evidence="1 4">Belongs to the iron/ascorbate-dependent oxidoreductase family.</text>
</comment>
<dbReference type="Gene3D" id="2.60.120.330">
    <property type="entry name" value="B-lactam Antibiotic, Isopenicillin N Synthase, Chain"/>
    <property type="match status" value="1"/>
</dbReference>
<dbReference type="InterPro" id="IPR027443">
    <property type="entry name" value="IPNS-like_sf"/>
</dbReference>
<dbReference type="Pfam" id="PF03171">
    <property type="entry name" value="2OG-FeII_Oxy"/>
    <property type="match status" value="1"/>
</dbReference>
<dbReference type="Pfam" id="PF14226">
    <property type="entry name" value="DIOX_N"/>
    <property type="match status" value="1"/>
</dbReference>
<dbReference type="FunFam" id="2.60.120.330:FF:000079">
    <property type="entry name" value="Protein SRG1"/>
    <property type="match status" value="1"/>
</dbReference>
<dbReference type="EMBL" id="GISG01280331">
    <property type="protein sequence ID" value="MBA4678776.1"/>
    <property type="molecule type" value="Transcribed_RNA"/>
</dbReference>
<dbReference type="InterPro" id="IPR050295">
    <property type="entry name" value="Plant_2OG-oxidoreductases"/>
</dbReference>
<keyword evidence="6" id="KW-0489">Methyltransferase</keyword>
<dbReference type="EMBL" id="GISG01280329">
    <property type="protein sequence ID" value="MBA4678774.1"/>
    <property type="molecule type" value="Transcribed_RNA"/>
</dbReference>
<dbReference type="GO" id="GO:0046872">
    <property type="term" value="F:metal ion binding"/>
    <property type="evidence" value="ECO:0007669"/>
    <property type="project" value="UniProtKB-KW"/>
</dbReference>
<accession>A0A7C9AXV4</accession>
<dbReference type="GO" id="GO:0032259">
    <property type="term" value="P:methylation"/>
    <property type="evidence" value="ECO:0007669"/>
    <property type="project" value="UniProtKB-KW"/>
</dbReference>
<protein>
    <submittedName>
        <fullName evidence="6">Codeine 3-O-demethylase</fullName>
        <ecNumber evidence="6">1.14.11.32</ecNumber>
    </submittedName>
</protein>
<dbReference type="AlphaFoldDB" id="A0A7C9AXV4"/>
<evidence type="ECO:0000313" key="6">
    <source>
        <dbReference type="EMBL" id="MBA4678774.1"/>
    </source>
</evidence>
<keyword evidence="4 6" id="KW-0560">Oxidoreductase</keyword>
<keyword evidence="2 4" id="KW-0479">Metal-binding</keyword>
<dbReference type="PROSITE" id="PS51471">
    <property type="entry name" value="FE2OG_OXY"/>
    <property type="match status" value="1"/>
</dbReference>
<sequence>MAETATTSDLPNGELCKKLVQEISKRGGDVPERYIYKDGFPEAIDAPDELWRDTLLIDFSLLSSFDEYELAKLKSALSNWGCFQVINHGMDMRLLEELIEVGKQFFALPLKEKLKWSTKDEQLMQGYGSDSGLAGEQILCWHDRLFLTLYPEESRMPQFWPHEPYKFRETLEEYAKRLPVMIETVYKAMARSLDLEDQDSFLNQIGRKNGSLTARFIMYPRCPCPERVLGVKPHSDSADMAVLLAEPEVEGLQIHKDGQWFKVPVIPGALFVNLGELTEIMSNGAFKAAVHRVVTNSAKDRVSVAAFNSHGSNNEIRPISELVRSDEPQMYKKFNNKDEYWQEYCQKLRAMS</sequence>
<dbReference type="InterPro" id="IPR044861">
    <property type="entry name" value="IPNS-like_FE2OG_OXY"/>
</dbReference>
<keyword evidence="6" id="KW-0808">Transferase</keyword>
<dbReference type="GO" id="GO:0102805">
    <property type="term" value="F:codeine O-demethylase activity"/>
    <property type="evidence" value="ECO:0007669"/>
    <property type="project" value="UniProtKB-EC"/>
</dbReference>
<evidence type="ECO:0000256" key="2">
    <source>
        <dbReference type="ARBA" id="ARBA00022723"/>
    </source>
</evidence>